<dbReference type="KEGG" id="nta:107799302"/>
<evidence type="ECO:0000313" key="2">
    <source>
        <dbReference type="RefSeq" id="XP_016477881.1"/>
    </source>
</evidence>
<reference evidence="1" key="1">
    <citation type="journal article" date="2014" name="Nat. Commun.">
        <title>The tobacco genome sequence and its comparison with those of tomato and potato.</title>
        <authorList>
            <person name="Sierro N."/>
            <person name="Battey J.N."/>
            <person name="Ouadi S."/>
            <person name="Bakaher N."/>
            <person name="Bovet L."/>
            <person name="Willig A."/>
            <person name="Goepfert S."/>
            <person name="Peitsch M.C."/>
            <person name="Ivanov N.V."/>
        </authorList>
    </citation>
    <scope>NUCLEOTIDE SEQUENCE [LARGE SCALE GENOMIC DNA]</scope>
</reference>
<evidence type="ECO:0000313" key="1">
    <source>
        <dbReference type="Proteomes" id="UP000790787"/>
    </source>
</evidence>
<dbReference type="InterPro" id="IPR013103">
    <property type="entry name" value="RVT_2"/>
</dbReference>
<sequence length="156" mass="18100">MSVHYSIANYVSYDGISPKYQAYLAAFCTIPELTTFEEVVQDPRWVDAMQDEIAALESNHTWHVVSLPEGKVPIGCKWIYKVKYKATREVEKFKARLVDKGYSQQEGIDYQETFNPVVTMVTVRIILDVVASEHYHIHQMDVYNAFFKGTYMMRSI</sequence>
<reference evidence="2" key="2">
    <citation type="submission" date="2025-08" db="UniProtKB">
        <authorList>
            <consortium name="RefSeq"/>
        </authorList>
    </citation>
    <scope>IDENTIFICATION</scope>
</reference>
<dbReference type="RefSeq" id="XP_016477881.1">
    <property type="nucleotide sequence ID" value="XM_016622395.1"/>
</dbReference>
<dbReference type="OMA" id="VHYSIAN"/>
<dbReference type="PaxDb" id="4097-A0A1S4AMI5"/>
<accession>A0A1S4AMI5</accession>
<dbReference type="InterPro" id="IPR043502">
    <property type="entry name" value="DNA/RNA_pol_sf"/>
</dbReference>
<gene>
    <name evidence="2" type="primary">LOC107799302</name>
</gene>
<organism evidence="1 2">
    <name type="scientific">Nicotiana tabacum</name>
    <name type="common">Common tobacco</name>
    <dbReference type="NCBI Taxonomy" id="4097"/>
    <lineage>
        <taxon>Eukaryota</taxon>
        <taxon>Viridiplantae</taxon>
        <taxon>Streptophyta</taxon>
        <taxon>Embryophyta</taxon>
        <taxon>Tracheophyta</taxon>
        <taxon>Spermatophyta</taxon>
        <taxon>Magnoliopsida</taxon>
        <taxon>eudicotyledons</taxon>
        <taxon>Gunneridae</taxon>
        <taxon>Pentapetalae</taxon>
        <taxon>asterids</taxon>
        <taxon>lamiids</taxon>
        <taxon>Solanales</taxon>
        <taxon>Solanaceae</taxon>
        <taxon>Nicotianoideae</taxon>
        <taxon>Nicotianeae</taxon>
        <taxon>Nicotiana</taxon>
    </lineage>
</organism>
<dbReference type="STRING" id="4097.A0A1S4AMI5"/>
<proteinExistence type="predicted"/>
<dbReference type="AlphaFoldDB" id="A0A1S4AMI5"/>
<dbReference type="GeneID" id="107799302"/>
<dbReference type="Proteomes" id="UP000790787">
    <property type="component" value="Chromosome 23"/>
</dbReference>
<protein>
    <submittedName>
        <fullName evidence="2">Uncharacterized mitochondrial protein AtMg00820-like</fullName>
    </submittedName>
</protein>
<dbReference type="Pfam" id="PF07727">
    <property type="entry name" value="RVT_2"/>
    <property type="match status" value="1"/>
</dbReference>
<name>A0A1S4AMI5_TOBAC</name>
<dbReference type="OrthoDB" id="1300721at2759"/>
<dbReference type="SUPFAM" id="SSF56672">
    <property type="entry name" value="DNA/RNA polymerases"/>
    <property type="match status" value="1"/>
</dbReference>
<keyword evidence="1" id="KW-1185">Reference proteome</keyword>